<dbReference type="AlphaFoldDB" id="A0A2P2E903"/>
<evidence type="ECO:0000313" key="14">
    <source>
        <dbReference type="Proteomes" id="UP000245086"/>
    </source>
</evidence>
<dbReference type="OrthoDB" id="9771883at2"/>
<evidence type="ECO:0000256" key="1">
    <source>
        <dbReference type="ARBA" id="ARBA00005005"/>
    </source>
</evidence>
<evidence type="ECO:0000259" key="12">
    <source>
        <dbReference type="Pfam" id="PF02737"/>
    </source>
</evidence>
<dbReference type="PANTHER" id="PTHR43612">
    <property type="entry name" value="TRIFUNCTIONAL ENZYME SUBUNIT ALPHA"/>
    <property type="match status" value="1"/>
</dbReference>
<dbReference type="InterPro" id="IPR006176">
    <property type="entry name" value="3-OHacyl-CoA_DH_NAD-bd"/>
</dbReference>
<dbReference type="CDD" id="cd06558">
    <property type="entry name" value="crotonase-like"/>
    <property type="match status" value="1"/>
</dbReference>
<dbReference type="UniPathway" id="UPA00659"/>
<name>A0A2P2E903_9PROT</name>
<dbReference type="InterPro" id="IPR036291">
    <property type="entry name" value="NAD(P)-bd_dom_sf"/>
</dbReference>
<comment type="caution">
    <text evidence="13">The sequence shown here is derived from an EMBL/GenBank/DDBJ whole genome shotgun (WGS) entry which is preliminary data.</text>
</comment>
<dbReference type="GO" id="GO:0006635">
    <property type="term" value="P:fatty acid beta-oxidation"/>
    <property type="evidence" value="ECO:0007669"/>
    <property type="project" value="UniProtKB-UniPathway"/>
</dbReference>
<keyword evidence="6" id="KW-0520">NAD</keyword>
<evidence type="ECO:0000256" key="6">
    <source>
        <dbReference type="ARBA" id="ARBA00023027"/>
    </source>
</evidence>
<dbReference type="Gene3D" id="3.40.50.720">
    <property type="entry name" value="NAD(P)-binding Rossmann-like Domain"/>
    <property type="match status" value="1"/>
</dbReference>
<organism evidence="13 14">
    <name type="scientific">Candidatus Phycosocius bacilliformis</name>
    <dbReference type="NCBI Taxonomy" id="1445552"/>
    <lineage>
        <taxon>Bacteria</taxon>
        <taxon>Pseudomonadati</taxon>
        <taxon>Pseudomonadota</taxon>
        <taxon>Alphaproteobacteria</taxon>
        <taxon>Caulobacterales</taxon>
        <taxon>Caulobacterales incertae sedis</taxon>
        <taxon>Candidatus Phycosocius</taxon>
    </lineage>
</organism>
<feature type="domain" description="3-hydroxyacyl-CoA dehydrogenase NAD binding" evidence="12">
    <location>
        <begin position="324"/>
        <end position="502"/>
    </location>
</feature>
<keyword evidence="9" id="KW-0511">Multifunctional enzyme</keyword>
<keyword evidence="8" id="KW-0456">Lyase</keyword>
<comment type="pathway">
    <text evidence="1">Lipid metabolism; fatty acid beta-oxidation.</text>
</comment>
<dbReference type="InterPro" id="IPR006108">
    <property type="entry name" value="3HC_DH_C"/>
</dbReference>
<evidence type="ECO:0000256" key="2">
    <source>
        <dbReference type="ARBA" id="ARBA00007005"/>
    </source>
</evidence>
<proteinExistence type="inferred from homology"/>
<keyword evidence="7" id="KW-0443">Lipid metabolism</keyword>
<dbReference type="InterPro" id="IPR050136">
    <property type="entry name" value="FA_oxidation_alpha_subunit"/>
</dbReference>
<dbReference type="Gene3D" id="1.10.1040.50">
    <property type="match status" value="1"/>
</dbReference>
<evidence type="ECO:0000256" key="5">
    <source>
        <dbReference type="ARBA" id="ARBA00023002"/>
    </source>
</evidence>
<dbReference type="GO" id="GO:0004300">
    <property type="term" value="F:enoyl-CoA hydratase activity"/>
    <property type="evidence" value="ECO:0007669"/>
    <property type="project" value="TreeGrafter"/>
</dbReference>
<sequence>MENFKTNLDADGVLHIAFDVPGKTMNTITAGVMKEMGELVAEIKSNEAIKGAVLFSGKDNGFCAGADLGEIGSGSMDADQKLSEDDKLKQAFERGFSLNRSLRALETCGKPVACALEGLALGGGLEIALACHYRVAADNPKIQFGLPEAKVGLLPGAGGTQRLPRLIGVMNAMPHLLQGTSMNPQEALKKGVVGAVVPAGETVAAAKAWVLANPNAVAPWDVKGYRVKDGPYTPGGGMTFVGGNAMLSKTTYSNYPAQKAIMSAVFEGVQVPMDAALRIETRYFLKNMASPSAKAMVRSLFLSTQALAKGANRPQGFDKFEVKKVAVLGAGMMGAGIAYVQAMAGIESVLIDQSQESAEKGKDYSKKLLDKAVSRGKMTQDKADKVLALITPTTDYAHVKKSDLVIEAVFENREIKADVTQKAEAMLGPKAVFGSNTSTLPITGLATASKRPKNFIGIHFFSPVDKMGLVEIIMGKKTSQETLAKAVDYVLKIKKTPIVVNDSRGFYTSRCFGTYVQEGQEMLAEGIKPAIIENVGRMTGMPVPPLAMADEVALDLAYKVAQQTKKDLGNKWVATPSQLIIEEMVEGLGRYGRKNKKGFYDYKEDGTKAIWPGLTSVVPTKVHEADPAMVKEYKNRLLYRQALETARCFEEGVITDPRDADIGSILGWGFAPYTGGTVSFMDGIGIANFVAEAERLAKKYGPRFKPNKLLKDMAKKGETFYGRFGGEAAKKAA</sequence>
<keyword evidence="5" id="KW-0560">Oxidoreductase</keyword>
<evidence type="ECO:0000256" key="4">
    <source>
        <dbReference type="ARBA" id="ARBA00022963"/>
    </source>
</evidence>
<dbReference type="Pfam" id="PF02737">
    <property type="entry name" value="3HCDH_N"/>
    <property type="match status" value="1"/>
</dbReference>
<comment type="catalytic activity">
    <reaction evidence="10">
        <text>a (3S)-3-hydroxyacyl-CoA + NAD(+) = a 3-oxoacyl-CoA + NADH + H(+)</text>
        <dbReference type="Rhea" id="RHEA:22432"/>
        <dbReference type="ChEBI" id="CHEBI:15378"/>
        <dbReference type="ChEBI" id="CHEBI:57318"/>
        <dbReference type="ChEBI" id="CHEBI:57540"/>
        <dbReference type="ChEBI" id="CHEBI:57945"/>
        <dbReference type="ChEBI" id="CHEBI:90726"/>
        <dbReference type="EC" id="1.1.1.35"/>
    </reaction>
</comment>
<keyword evidence="4" id="KW-0442">Lipid degradation</keyword>
<keyword evidence="14" id="KW-1185">Reference proteome</keyword>
<dbReference type="InterPro" id="IPR001753">
    <property type="entry name" value="Enoyl-CoA_hydra/iso"/>
</dbReference>
<dbReference type="FunFam" id="3.40.50.720:FF:000009">
    <property type="entry name" value="Fatty oxidation complex, alpha subunit"/>
    <property type="match status" value="1"/>
</dbReference>
<evidence type="ECO:0000313" key="13">
    <source>
        <dbReference type="EMBL" id="GBF57528.1"/>
    </source>
</evidence>
<gene>
    <name evidence="13" type="primary">fadJ</name>
    <name evidence="13" type="ORF">PbB2_01195</name>
</gene>
<dbReference type="InterPro" id="IPR029045">
    <property type="entry name" value="ClpP/crotonase-like_dom_sf"/>
</dbReference>
<dbReference type="GO" id="GO:0016509">
    <property type="term" value="F:long-chain (3S)-3-hydroxyacyl-CoA dehydrogenase (NAD+) activity"/>
    <property type="evidence" value="ECO:0007669"/>
    <property type="project" value="TreeGrafter"/>
</dbReference>
<evidence type="ECO:0000259" key="11">
    <source>
        <dbReference type="Pfam" id="PF00725"/>
    </source>
</evidence>
<reference evidence="13" key="1">
    <citation type="journal article" date="2018" name="Genome Announc.">
        <title>Draft Genome Sequence of "Candidatus Phycosocius bacilliformis," an Alphaproteobacterial Ectosymbiont of the Hydrocarbon-Producing Green Alga Botryococcus braunii.</title>
        <authorList>
            <person name="Tanabe Y."/>
            <person name="Yamaguchi H."/>
            <person name="Watanabe M.M."/>
        </authorList>
    </citation>
    <scope>NUCLEOTIDE SEQUENCE [LARGE SCALE GENOMIC DNA]</scope>
    <source>
        <strain evidence="13">BOTRYCO-2</strain>
    </source>
</reference>
<evidence type="ECO:0000256" key="8">
    <source>
        <dbReference type="ARBA" id="ARBA00023239"/>
    </source>
</evidence>
<dbReference type="GO" id="GO:0070403">
    <property type="term" value="F:NAD+ binding"/>
    <property type="evidence" value="ECO:0007669"/>
    <property type="project" value="InterPro"/>
</dbReference>
<evidence type="ECO:0000256" key="9">
    <source>
        <dbReference type="ARBA" id="ARBA00023268"/>
    </source>
</evidence>
<dbReference type="SUPFAM" id="SSF52096">
    <property type="entry name" value="ClpP/crotonase"/>
    <property type="match status" value="1"/>
</dbReference>
<dbReference type="SUPFAM" id="SSF51735">
    <property type="entry name" value="NAD(P)-binding Rossmann-fold domains"/>
    <property type="match status" value="1"/>
</dbReference>
<protein>
    <submittedName>
        <fullName evidence="13">Fatty acid oxidation complex subunit alpha</fullName>
    </submittedName>
</protein>
<evidence type="ECO:0000256" key="7">
    <source>
        <dbReference type="ARBA" id="ARBA00023098"/>
    </source>
</evidence>
<dbReference type="SUPFAM" id="SSF48179">
    <property type="entry name" value="6-phosphogluconate dehydrogenase C-terminal domain-like"/>
    <property type="match status" value="2"/>
</dbReference>
<dbReference type="Pfam" id="PF00725">
    <property type="entry name" value="3HCDH"/>
    <property type="match status" value="1"/>
</dbReference>
<dbReference type="Gene3D" id="3.90.226.10">
    <property type="entry name" value="2-enoyl-CoA Hydratase, Chain A, domain 1"/>
    <property type="match status" value="1"/>
</dbReference>
<dbReference type="EMBL" id="BFBR01000003">
    <property type="protein sequence ID" value="GBF57528.1"/>
    <property type="molecule type" value="Genomic_DNA"/>
</dbReference>
<evidence type="ECO:0000256" key="3">
    <source>
        <dbReference type="ARBA" id="ARBA00022832"/>
    </source>
</evidence>
<dbReference type="Pfam" id="PF00378">
    <property type="entry name" value="ECH_1"/>
    <property type="match status" value="1"/>
</dbReference>
<evidence type="ECO:0000256" key="10">
    <source>
        <dbReference type="ARBA" id="ARBA00049556"/>
    </source>
</evidence>
<dbReference type="PANTHER" id="PTHR43612:SF3">
    <property type="entry name" value="TRIFUNCTIONAL ENZYME SUBUNIT ALPHA, MITOCHONDRIAL"/>
    <property type="match status" value="1"/>
</dbReference>
<accession>A0A2P2E903</accession>
<comment type="similarity">
    <text evidence="2">In the central section; belongs to the 3-hydroxyacyl-CoA dehydrogenase family.</text>
</comment>
<dbReference type="Proteomes" id="UP000245086">
    <property type="component" value="Unassembled WGS sequence"/>
</dbReference>
<dbReference type="InterPro" id="IPR008927">
    <property type="entry name" value="6-PGluconate_DH-like_C_sf"/>
</dbReference>
<keyword evidence="3" id="KW-0276">Fatty acid metabolism</keyword>
<feature type="domain" description="3-hydroxyacyl-CoA dehydrogenase C-terminal" evidence="11">
    <location>
        <begin position="505"/>
        <end position="602"/>
    </location>
</feature>
<dbReference type="RefSeq" id="WP_108984410.1">
    <property type="nucleotide sequence ID" value="NZ_BFBR01000003.1"/>
</dbReference>